<name>A0AAD9GFG4_BABDI</name>
<keyword evidence="3" id="KW-1185">Reference proteome</keyword>
<dbReference type="PANTHER" id="PTHR12897:SF4">
    <property type="entry name" value="REGULATOR OF MON1-CCZ1 COMPLEX"/>
    <property type="match status" value="1"/>
</dbReference>
<comment type="caution">
    <text evidence="2">The sequence shown here is derived from an EMBL/GenBank/DDBJ whole genome shotgun (WGS) entry which is preliminary data.</text>
</comment>
<protein>
    <recommendedName>
        <fullName evidence="4">Mic1 domain-containing protein</fullName>
    </recommendedName>
</protein>
<evidence type="ECO:0000313" key="2">
    <source>
        <dbReference type="EMBL" id="KAK1937427.1"/>
    </source>
</evidence>
<dbReference type="InterPro" id="IPR040371">
    <property type="entry name" value="RMC1"/>
</dbReference>
<evidence type="ECO:0008006" key="4">
    <source>
        <dbReference type="Google" id="ProtNLM"/>
    </source>
</evidence>
<proteinExistence type="predicted"/>
<keyword evidence="1" id="KW-0472">Membrane</keyword>
<keyword evidence="1" id="KW-0812">Transmembrane</keyword>
<dbReference type="Proteomes" id="UP001195914">
    <property type="component" value="Unassembled WGS sequence"/>
</dbReference>
<feature type="transmembrane region" description="Helical" evidence="1">
    <location>
        <begin position="531"/>
        <end position="553"/>
    </location>
</feature>
<dbReference type="GO" id="GO:0010506">
    <property type="term" value="P:regulation of autophagy"/>
    <property type="evidence" value="ECO:0007669"/>
    <property type="project" value="InterPro"/>
</dbReference>
<gene>
    <name evidence="2" type="ORF">X943_001753</name>
</gene>
<dbReference type="GO" id="GO:0035658">
    <property type="term" value="C:Mon1-Ccz1 complex"/>
    <property type="evidence" value="ECO:0007669"/>
    <property type="project" value="InterPro"/>
</dbReference>
<evidence type="ECO:0000256" key="1">
    <source>
        <dbReference type="SAM" id="Phobius"/>
    </source>
</evidence>
<sequence length="681" mass="77848">MAEIVIFQELYSWQNDHDQSIFVDGPNGVLIYQNVYDKSVRVVESSGDHGAFNSTRFAKPLCESMSFSPDGRFILYWHNSPLSIGLTDISAIGAPDVVVDSSPYEETIVLNLFWVEPNSSSSADFVVVCTNCIDIYHFNYGNQSVRRVFSKRISCCEVWNDVSGTHIILLRNNQSLQPYHIHNKEAKLVTDIELSIRRDQKIQKSDICIATIYDEAYCIYKDVANGMISLRSISNSKTRDIVLEVRSQGWLDIIVIDNLLLTLTGGGDAYIFDIRMKDNPLLAKVPQRKPPISSISSDIQGKVGGTCNRKSRAAFIPNVIVDYYGGFAYRLVIDHSMLTLYLSRCYAEPLIVDFYQRRKASLQRVFEIITSSITNRMNKFGKTSGRNTAIPFHLVEEFIGEKSVVTEYRMANSILYSLVIKEWNVKSGENLFDVAIALMCHHLSFDYNRLLTIREDTDAPPGTATNFILKSRLTCGSKDNVSSDVRDYLALQDAEIPGLYCPAEKGTPYIVNVTLCYIKALMMHHLYPSHLIQIFLFDMCVLYNNISLLLLLIRSRVIRDSSYVCYRLMYLYVVLNDKAVRQQCRDMALRMKLYGVCVMIGILEKDYYQLLVFLKTQNVSSYPLHRILYRAANDVEKQAEQPHLWSLLLAFTRSWIEESNINPKECKPPNMCDCEMWLPNL</sequence>
<reference evidence="2" key="2">
    <citation type="submission" date="2021-05" db="EMBL/GenBank/DDBJ databases">
        <authorList>
            <person name="Pain A."/>
        </authorList>
    </citation>
    <scope>NUCLEOTIDE SEQUENCE</scope>
    <source>
        <strain evidence="2">1802A</strain>
    </source>
</reference>
<dbReference type="AlphaFoldDB" id="A0AAD9GFG4"/>
<keyword evidence="1" id="KW-1133">Transmembrane helix</keyword>
<dbReference type="GO" id="GO:0005765">
    <property type="term" value="C:lysosomal membrane"/>
    <property type="evidence" value="ECO:0007669"/>
    <property type="project" value="TreeGrafter"/>
</dbReference>
<accession>A0AAD9GFG4</accession>
<dbReference type="PANTHER" id="PTHR12897">
    <property type="entry name" value="COLON CANCER-ASSOCIATED PROTEIN MIC1"/>
    <property type="match status" value="1"/>
</dbReference>
<dbReference type="GO" id="GO:0031902">
    <property type="term" value="C:late endosome membrane"/>
    <property type="evidence" value="ECO:0007669"/>
    <property type="project" value="TreeGrafter"/>
</dbReference>
<organism evidence="2 3">
    <name type="scientific">Babesia divergens</name>
    <dbReference type="NCBI Taxonomy" id="32595"/>
    <lineage>
        <taxon>Eukaryota</taxon>
        <taxon>Sar</taxon>
        <taxon>Alveolata</taxon>
        <taxon>Apicomplexa</taxon>
        <taxon>Aconoidasida</taxon>
        <taxon>Piroplasmida</taxon>
        <taxon>Babesiidae</taxon>
        <taxon>Babesia</taxon>
    </lineage>
</organism>
<evidence type="ECO:0000313" key="3">
    <source>
        <dbReference type="Proteomes" id="UP001195914"/>
    </source>
</evidence>
<reference evidence="2" key="1">
    <citation type="journal article" date="2014" name="Nucleic Acids Res.">
        <title>The evolutionary dynamics of variant antigen genes in Babesia reveal a history of genomic innovation underlying host-parasite interaction.</title>
        <authorList>
            <person name="Jackson A.P."/>
            <person name="Otto T.D."/>
            <person name="Darby A."/>
            <person name="Ramaprasad A."/>
            <person name="Xia D."/>
            <person name="Echaide I.E."/>
            <person name="Farber M."/>
            <person name="Gahlot S."/>
            <person name="Gamble J."/>
            <person name="Gupta D."/>
            <person name="Gupta Y."/>
            <person name="Jackson L."/>
            <person name="Malandrin L."/>
            <person name="Malas T.B."/>
            <person name="Moussa E."/>
            <person name="Nair M."/>
            <person name="Reid A.J."/>
            <person name="Sanders M."/>
            <person name="Sharma J."/>
            <person name="Tracey A."/>
            <person name="Quail M.A."/>
            <person name="Weir W."/>
            <person name="Wastling J.M."/>
            <person name="Hall N."/>
            <person name="Willadsen P."/>
            <person name="Lingelbach K."/>
            <person name="Shiels B."/>
            <person name="Tait A."/>
            <person name="Berriman M."/>
            <person name="Allred D.R."/>
            <person name="Pain A."/>
        </authorList>
    </citation>
    <scope>NUCLEOTIDE SEQUENCE</scope>
    <source>
        <strain evidence="2">1802A</strain>
    </source>
</reference>
<dbReference type="EMBL" id="JAHBMH010000033">
    <property type="protein sequence ID" value="KAK1937427.1"/>
    <property type="molecule type" value="Genomic_DNA"/>
</dbReference>